<dbReference type="OrthoDB" id="6307329at2"/>
<gene>
    <name evidence="3" type="ORF">SAMN04515668_5014</name>
</gene>
<sequence length="543" mass="61218">MNAPDLVSLIIPCYNQGHLLTTAIESVLNQTYSTVEILVIDDGSVDNTRAIAAQYSQVQYIYQPNQGLSAARNTGILRSQGQYLIFLDADDWLYPKAIAVNINYLKLYPASAFVAGSYDLVYSDEQRVVAKIPPLYPNTYSALLAEGNFIGMIAAVMFPRWVLDEFPFAVELRRCEDYDLYLRITRKYQIVQHQERLAAYRMHPASLSANAHAMLSSALQVLLSQQAALQTTEEMEALTKGIYQFKEYYYTVISHSMLTSKTTPSRAILLDLLQYSPYMFARYYLLRKAAPLSALIKRGTPKRAFQVLRKLGLINHSSPSSGKVDFGDLARLAPLCDEFGYTRGGPIDRYYIENFLRSEALGIKNRVLEIGDNSYTLQFGNPNNLISEVLHINEGHPQATYVGDLSNAPHLPDDTFDCIVLTQTLQFIYDFTGALRTCYRILKPGGMLLLTCPGLTPIDKGEWQETWYWSFTDKALRKIMAEIFNQGQVEVKSFGNVFVATAFLYGLGLPEVTKEQLDYFDPQFQVINTVKAVKPLPSAEKLT</sequence>
<protein>
    <submittedName>
        <fullName evidence="3">Methyltransferase domain-containing protein</fullName>
    </submittedName>
</protein>
<keyword evidence="3" id="KW-0489">Methyltransferase</keyword>
<dbReference type="GO" id="GO:0032259">
    <property type="term" value="P:methylation"/>
    <property type="evidence" value="ECO:0007669"/>
    <property type="project" value="UniProtKB-KW"/>
</dbReference>
<dbReference type="AlphaFoldDB" id="A0A1I6BRR6"/>
<dbReference type="SUPFAM" id="SSF53448">
    <property type="entry name" value="Nucleotide-diphospho-sugar transferases"/>
    <property type="match status" value="1"/>
</dbReference>
<dbReference type="SUPFAM" id="SSF53335">
    <property type="entry name" value="S-adenosyl-L-methionine-dependent methyltransferases"/>
    <property type="match status" value="1"/>
</dbReference>
<name>A0A1I6BRR6_HYMAR</name>
<reference evidence="4" key="1">
    <citation type="submission" date="2016-10" db="EMBL/GenBank/DDBJ databases">
        <authorList>
            <person name="Varghese N."/>
            <person name="Submissions S."/>
        </authorList>
    </citation>
    <scope>NUCLEOTIDE SEQUENCE [LARGE SCALE GENOMIC DNA]</scope>
    <source>
        <strain evidence="4">OR362-8,ATCC BAA-1266,JCM 13504</strain>
    </source>
</reference>
<dbReference type="InterPro" id="IPR001173">
    <property type="entry name" value="Glyco_trans_2-like"/>
</dbReference>
<dbReference type="InterPro" id="IPR050834">
    <property type="entry name" value="Glycosyltransf_2"/>
</dbReference>
<dbReference type="STRING" id="1227077.SAMN04515668_5014"/>
<dbReference type="Gene3D" id="3.90.550.10">
    <property type="entry name" value="Spore Coat Polysaccharide Biosynthesis Protein SpsA, Chain A"/>
    <property type="match status" value="1"/>
</dbReference>
<dbReference type="EMBL" id="FOXS01000012">
    <property type="protein sequence ID" value="SFQ83638.1"/>
    <property type="molecule type" value="Genomic_DNA"/>
</dbReference>
<dbReference type="Proteomes" id="UP000199029">
    <property type="component" value="Unassembled WGS sequence"/>
</dbReference>
<organism evidence="3 4">
    <name type="scientific">Hymenobacter arizonensis</name>
    <name type="common">Siccationidurans arizonensis</name>
    <dbReference type="NCBI Taxonomy" id="1227077"/>
    <lineage>
        <taxon>Bacteria</taxon>
        <taxon>Pseudomonadati</taxon>
        <taxon>Bacteroidota</taxon>
        <taxon>Cytophagia</taxon>
        <taxon>Cytophagales</taxon>
        <taxon>Hymenobacteraceae</taxon>
        <taxon>Hymenobacter</taxon>
    </lineage>
</organism>
<dbReference type="InterPro" id="IPR029044">
    <property type="entry name" value="Nucleotide-diphossugar_trans"/>
</dbReference>
<evidence type="ECO:0000259" key="2">
    <source>
        <dbReference type="Pfam" id="PF08241"/>
    </source>
</evidence>
<evidence type="ECO:0000313" key="3">
    <source>
        <dbReference type="EMBL" id="SFQ83638.1"/>
    </source>
</evidence>
<dbReference type="Gene3D" id="3.40.50.150">
    <property type="entry name" value="Vaccinia Virus protein VP39"/>
    <property type="match status" value="1"/>
</dbReference>
<feature type="domain" description="Methyltransferase type 11" evidence="2">
    <location>
        <begin position="400"/>
        <end position="449"/>
    </location>
</feature>
<accession>A0A1I6BRR6</accession>
<proteinExistence type="predicted"/>
<dbReference type="InterPro" id="IPR013216">
    <property type="entry name" value="Methyltransf_11"/>
</dbReference>
<dbReference type="PANTHER" id="PTHR43685">
    <property type="entry name" value="GLYCOSYLTRANSFERASE"/>
    <property type="match status" value="1"/>
</dbReference>
<dbReference type="GO" id="GO:0008757">
    <property type="term" value="F:S-adenosylmethionine-dependent methyltransferase activity"/>
    <property type="evidence" value="ECO:0007669"/>
    <property type="project" value="InterPro"/>
</dbReference>
<evidence type="ECO:0000259" key="1">
    <source>
        <dbReference type="Pfam" id="PF00535"/>
    </source>
</evidence>
<feature type="domain" description="Glycosyltransferase 2-like" evidence="1">
    <location>
        <begin position="8"/>
        <end position="120"/>
    </location>
</feature>
<dbReference type="InterPro" id="IPR029063">
    <property type="entry name" value="SAM-dependent_MTases_sf"/>
</dbReference>
<evidence type="ECO:0000313" key="4">
    <source>
        <dbReference type="Proteomes" id="UP000199029"/>
    </source>
</evidence>
<dbReference type="Pfam" id="PF08241">
    <property type="entry name" value="Methyltransf_11"/>
    <property type="match status" value="1"/>
</dbReference>
<dbReference type="RefSeq" id="WP_092679029.1">
    <property type="nucleotide sequence ID" value="NZ_FOXS01000012.1"/>
</dbReference>
<keyword evidence="4" id="KW-1185">Reference proteome</keyword>
<dbReference type="PANTHER" id="PTHR43685:SF11">
    <property type="entry name" value="GLYCOSYLTRANSFERASE TAGX-RELATED"/>
    <property type="match status" value="1"/>
</dbReference>
<keyword evidence="3" id="KW-0808">Transferase</keyword>
<dbReference type="CDD" id="cd02440">
    <property type="entry name" value="AdoMet_MTases"/>
    <property type="match status" value="1"/>
</dbReference>
<dbReference type="Pfam" id="PF00535">
    <property type="entry name" value="Glycos_transf_2"/>
    <property type="match status" value="1"/>
</dbReference>